<name>A0A934KGE9_9BACT</name>
<comment type="caution">
    <text evidence="3">The sequence shown here is derived from an EMBL/GenBank/DDBJ whole genome shotgun (WGS) entry which is preliminary data.</text>
</comment>
<protein>
    <submittedName>
        <fullName evidence="3">Uncharacterized protein</fullName>
    </submittedName>
</protein>
<proteinExistence type="predicted"/>
<dbReference type="EMBL" id="JAEKNN010000055">
    <property type="protein sequence ID" value="MBJ7610094.1"/>
    <property type="molecule type" value="Genomic_DNA"/>
</dbReference>
<feature type="signal peptide" evidence="2">
    <location>
        <begin position="1"/>
        <end position="30"/>
    </location>
</feature>
<feature type="chain" id="PRO_5037692440" evidence="2">
    <location>
        <begin position="31"/>
        <end position="90"/>
    </location>
</feature>
<sequence>MLRKGGRGRSWMLVLAAGPALVLSMPPASAVASPVAPMWLAGAGAAKITPPAHSPQPAYGRIASPPVRAGLRRPTPQPSRAASLAADSRA</sequence>
<evidence type="ECO:0000313" key="4">
    <source>
        <dbReference type="Proteomes" id="UP000614410"/>
    </source>
</evidence>
<gene>
    <name evidence="3" type="ORF">JF887_11790</name>
</gene>
<organism evidence="3 4">
    <name type="scientific">Candidatus Amunia macphersoniae</name>
    <dbReference type="NCBI Taxonomy" id="3127014"/>
    <lineage>
        <taxon>Bacteria</taxon>
        <taxon>Bacillati</taxon>
        <taxon>Candidatus Dormiibacterota</taxon>
        <taxon>Candidatus Dormibacteria</taxon>
        <taxon>Candidatus Aeolococcales</taxon>
        <taxon>Candidatus Aeolococcaceae</taxon>
        <taxon>Candidatus Amunia</taxon>
    </lineage>
</organism>
<evidence type="ECO:0000256" key="2">
    <source>
        <dbReference type="SAM" id="SignalP"/>
    </source>
</evidence>
<keyword evidence="2" id="KW-0732">Signal</keyword>
<feature type="compositionally biased region" description="Low complexity" evidence="1">
    <location>
        <begin position="79"/>
        <end position="90"/>
    </location>
</feature>
<dbReference type="Proteomes" id="UP000614410">
    <property type="component" value="Unassembled WGS sequence"/>
</dbReference>
<evidence type="ECO:0000256" key="1">
    <source>
        <dbReference type="SAM" id="MobiDB-lite"/>
    </source>
</evidence>
<reference evidence="3 4" key="1">
    <citation type="submission" date="2020-10" db="EMBL/GenBank/DDBJ databases">
        <title>Ca. Dormibacterota MAGs.</title>
        <authorList>
            <person name="Montgomery K."/>
        </authorList>
    </citation>
    <scope>NUCLEOTIDE SEQUENCE [LARGE SCALE GENOMIC DNA]</scope>
    <source>
        <strain evidence="3">Mitchell_Peninsula_5</strain>
    </source>
</reference>
<accession>A0A934KGE9</accession>
<evidence type="ECO:0000313" key="3">
    <source>
        <dbReference type="EMBL" id="MBJ7610094.1"/>
    </source>
</evidence>
<dbReference type="AlphaFoldDB" id="A0A934KGE9"/>
<feature type="region of interest" description="Disordered" evidence="1">
    <location>
        <begin position="49"/>
        <end position="90"/>
    </location>
</feature>